<keyword evidence="1" id="KW-0732">Signal</keyword>
<keyword evidence="3" id="KW-1185">Reference proteome</keyword>
<organism evidence="2 3">
    <name type="scientific">Setaria viridis</name>
    <name type="common">Green bristlegrass</name>
    <name type="synonym">Setaria italica subsp. viridis</name>
    <dbReference type="NCBI Taxonomy" id="4556"/>
    <lineage>
        <taxon>Eukaryota</taxon>
        <taxon>Viridiplantae</taxon>
        <taxon>Streptophyta</taxon>
        <taxon>Embryophyta</taxon>
        <taxon>Tracheophyta</taxon>
        <taxon>Spermatophyta</taxon>
        <taxon>Magnoliopsida</taxon>
        <taxon>Liliopsida</taxon>
        <taxon>Poales</taxon>
        <taxon>Poaceae</taxon>
        <taxon>PACMAD clade</taxon>
        <taxon>Panicoideae</taxon>
        <taxon>Panicodae</taxon>
        <taxon>Paniceae</taxon>
        <taxon>Cenchrinae</taxon>
        <taxon>Setaria</taxon>
    </lineage>
</organism>
<dbReference type="EMBL" id="CM016560">
    <property type="protein sequence ID" value="TKV94259.1"/>
    <property type="molecule type" value="Genomic_DNA"/>
</dbReference>
<sequence length="49" mass="5698">MITFVIKLVLLHINGVFMVSLASFREIEMILHNAYLCISDNECNSMLYF</sequence>
<feature type="signal peptide" evidence="1">
    <location>
        <begin position="1"/>
        <end position="18"/>
    </location>
</feature>
<dbReference type="Proteomes" id="UP000298652">
    <property type="component" value="Chromosome 9"/>
</dbReference>
<evidence type="ECO:0000313" key="3">
    <source>
        <dbReference type="Proteomes" id="UP000298652"/>
    </source>
</evidence>
<dbReference type="Gramene" id="TKV94259">
    <property type="protein sequence ID" value="TKV94259"/>
    <property type="gene ID" value="SEVIR_9G282101v2"/>
</dbReference>
<gene>
    <name evidence="2" type="ORF">SEVIR_9G282101v2</name>
</gene>
<evidence type="ECO:0000313" key="2">
    <source>
        <dbReference type="EMBL" id="TKV94259.1"/>
    </source>
</evidence>
<reference evidence="2" key="1">
    <citation type="submission" date="2019-03" db="EMBL/GenBank/DDBJ databases">
        <title>WGS assembly of Setaria viridis.</title>
        <authorList>
            <person name="Huang P."/>
            <person name="Jenkins J."/>
            <person name="Grimwood J."/>
            <person name="Barry K."/>
            <person name="Healey A."/>
            <person name="Mamidi S."/>
            <person name="Sreedasyam A."/>
            <person name="Shu S."/>
            <person name="Feldman M."/>
            <person name="Wu J."/>
            <person name="Yu Y."/>
            <person name="Chen C."/>
            <person name="Johnson J."/>
            <person name="Rokhsar D."/>
            <person name="Baxter I."/>
            <person name="Schmutz J."/>
            <person name="Brutnell T."/>
            <person name="Kellogg E."/>
        </authorList>
    </citation>
    <scope>NUCLEOTIDE SEQUENCE [LARGE SCALE GENOMIC DNA]</scope>
</reference>
<name>A0A4U6SYV4_SETVI</name>
<proteinExistence type="predicted"/>
<feature type="chain" id="PRO_5020807790" evidence="1">
    <location>
        <begin position="19"/>
        <end position="49"/>
    </location>
</feature>
<protein>
    <submittedName>
        <fullName evidence="2">Uncharacterized protein</fullName>
    </submittedName>
</protein>
<dbReference type="AlphaFoldDB" id="A0A4U6SYV4"/>
<evidence type="ECO:0000256" key="1">
    <source>
        <dbReference type="SAM" id="SignalP"/>
    </source>
</evidence>
<accession>A0A4U6SYV4</accession>